<sequence>MALNGCHKDAEVWNGDDYFLSTLYLLQRILGKSFDVFWIQQNPIKAHDALVKELYMASDEQ</sequence>
<dbReference type="Proteomes" id="UP000789739">
    <property type="component" value="Unassembled WGS sequence"/>
</dbReference>
<protein>
    <submittedName>
        <fullName evidence="1">11370_t:CDS:1</fullName>
    </submittedName>
</protein>
<evidence type="ECO:0000313" key="1">
    <source>
        <dbReference type="EMBL" id="CAG8624011.1"/>
    </source>
</evidence>
<organism evidence="1 2">
    <name type="scientific">Paraglomus brasilianum</name>
    <dbReference type="NCBI Taxonomy" id="144538"/>
    <lineage>
        <taxon>Eukaryota</taxon>
        <taxon>Fungi</taxon>
        <taxon>Fungi incertae sedis</taxon>
        <taxon>Mucoromycota</taxon>
        <taxon>Glomeromycotina</taxon>
        <taxon>Glomeromycetes</taxon>
        <taxon>Paraglomerales</taxon>
        <taxon>Paraglomeraceae</taxon>
        <taxon>Paraglomus</taxon>
    </lineage>
</organism>
<dbReference type="EMBL" id="CAJVPI010001713">
    <property type="protein sequence ID" value="CAG8624011.1"/>
    <property type="molecule type" value="Genomic_DNA"/>
</dbReference>
<feature type="non-terminal residue" evidence="1">
    <location>
        <position position="61"/>
    </location>
</feature>
<accession>A0A9N9GNU8</accession>
<comment type="caution">
    <text evidence="1">The sequence shown here is derived from an EMBL/GenBank/DDBJ whole genome shotgun (WGS) entry which is preliminary data.</text>
</comment>
<dbReference type="AlphaFoldDB" id="A0A9N9GNU8"/>
<name>A0A9N9GNU8_9GLOM</name>
<keyword evidence="2" id="KW-1185">Reference proteome</keyword>
<proteinExistence type="predicted"/>
<gene>
    <name evidence="1" type="ORF">PBRASI_LOCUS8872</name>
</gene>
<evidence type="ECO:0000313" key="2">
    <source>
        <dbReference type="Proteomes" id="UP000789739"/>
    </source>
</evidence>
<reference evidence="1" key="1">
    <citation type="submission" date="2021-06" db="EMBL/GenBank/DDBJ databases">
        <authorList>
            <person name="Kallberg Y."/>
            <person name="Tangrot J."/>
            <person name="Rosling A."/>
        </authorList>
    </citation>
    <scope>NUCLEOTIDE SEQUENCE</scope>
    <source>
        <strain evidence="1">BR232B</strain>
    </source>
</reference>